<evidence type="ECO:0000256" key="6">
    <source>
        <dbReference type="ARBA" id="ARBA00022519"/>
    </source>
</evidence>
<evidence type="ECO:0000256" key="11">
    <source>
        <dbReference type="ARBA" id="ARBA00023136"/>
    </source>
</evidence>
<keyword evidence="10" id="KW-0406">Ion transport</keyword>
<keyword evidence="9" id="KW-0408">Iron</keyword>
<dbReference type="InterPro" id="IPR003593">
    <property type="entry name" value="AAA+_ATPase"/>
</dbReference>
<dbReference type="Proteomes" id="UP000494255">
    <property type="component" value="Unassembled WGS sequence"/>
</dbReference>
<comment type="subcellular location">
    <subcellularLocation>
        <location evidence="1">Cell membrane</location>
        <topology evidence="1">Peripheral membrane protein</topology>
    </subcellularLocation>
</comment>
<comment type="similarity">
    <text evidence="2">Belongs to the ABC transporter superfamily.</text>
</comment>
<name>A0A6J5C875_9BURK</name>
<evidence type="ECO:0000259" key="12">
    <source>
        <dbReference type="PROSITE" id="PS50893"/>
    </source>
</evidence>
<evidence type="ECO:0000256" key="3">
    <source>
        <dbReference type="ARBA" id="ARBA00022448"/>
    </source>
</evidence>
<keyword evidence="7" id="KW-0547">Nucleotide-binding</keyword>
<dbReference type="InterPro" id="IPR003439">
    <property type="entry name" value="ABC_transporter-like_ATP-bd"/>
</dbReference>
<dbReference type="SMART" id="SM00382">
    <property type="entry name" value="AAA"/>
    <property type="match status" value="1"/>
</dbReference>
<keyword evidence="5" id="KW-0410">Iron transport</keyword>
<evidence type="ECO:0000256" key="8">
    <source>
        <dbReference type="ARBA" id="ARBA00022840"/>
    </source>
</evidence>
<dbReference type="GO" id="GO:0006826">
    <property type="term" value="P:iron ion transport"/>
    <property type="evidence" value="ECO:0007669"/>
    <property type="project" value="UniProtKB-KW"/>
</dbReference>
<dbReference type="InterPro" id="IPR027417">
    <property type="entry name" value="P-loop_NTPase"/>
</dbReference>
<keyword evidence="11" id="KW-0472">Membrane</keyword>
<sequence length="302" mass="33005">MPPARCPHVLRRAPELPTFIPAAAGRGYSQNSMVNTSLSATESASVPPLFELDQVRFDIGGTRLLDDIDLSISRECVTGLIGHNGSGKTSLMRLLARHHVQGAGSIRFDGKPIASWKPREFAQRVAHLPQYTPSTDGLLVRELVALGRYPWHGSLGIFGDDDRSQVEQAMQMTDVTHYADRLVDSLSGGERQRVWLAMLIAQDSRCLLLDEPTSALDIAHQVEVLDLVRTLCAQRSIAAVVVLHDINMAARFCDHIVALRHGRILMQGTPGDIMTGPNLQAIYGVPMNVLQDPSGRVVGIPQ</sequence>
<dbReference type="PANTHER" id="PTHR42771">
    <property type="entry name" value="IRON(3+)-HYDROXAMATE IMPORT ATP-BINDING PROTEIN FHUC"/>
    <property type="match status" value="1"/>
</dbReference>
<dbReference type="AlphaFoldDB" id="A0A6J5C875"/>
<evidence type="ECO:0000256" key="10">
    <source>
        <dbReference type="ARBA" id="ARBA00023065"/>
    </source>
</evidence>
<protein>
    <submittedName>
        <fullName evidence="13">Iron(3+)-hydroxamate import ATP-binding protein FhuC</fullName>
    </submittedName>
</protein>
<gene>
    <name evidence="13" type="primary">fhuC</name>
    <name evidence="13" type="ORF">LMG24238_05481</name>
</gene>
<dbReference type="CDD" id="cd03214">
    <property type="entry name" value="ABC_Iron-Siderophores_B12_Hemin"/>
    <property type="match status" value="1"/>
</dbReference>
<dbReference type="Pfam" id="PF00005">
    <property type="entry name" value="ABC_tran"/>
    <property type="match status" value="1"/>
</dbReference>
<accession>A0A6J5C875</accession>
<evidence type="ECO:0000256" key="9">
    <source>
        <dbReference type="ARBA" id="ARBA00023004"/>
    </source>
</evidence>
<dbReference type="GO" id="GO:0016887">
    <property type="term" value="F:ATP hydrolysis activity"/>
    <property type="evidence" value="ECO:0007669"/>
    <property type="project" value="InterPro"/>
</dbReference>
<dbReference type="PANTHER" id="PTHR42771:SF2">
    <property type="entry name" value="IRON(3+)-HYDROXAMATE IMPORT ATP-BINDING PROTEIN FHUC"/>
    <property type="match status" value="1"/>
</dbReference>
<dbReference type="PROSITE" id="PS00211">
    <property type="entry name" value="ABC_TRANSPORTER_1"/>
    <property type="match status" value="1"/>
</dbReference>
<evidence type="ECO:0000256" key="4">
    <source>
        <dbReference type="ARBA" id="ARBA00022475"/>
    </source>
</evidence>
<evidence type="ECO:0000256" key="7">
    <source>
        <dbReference type="ARBA" id="ARBA00022741"/>
    </source>
</evidence>
<keyword evidence="4" id="KW-1003">Cell membrane</keyword>
<dbReference type="InterPro" id="IPR017871">
    <property type="entry name" value="ABC_transporter-like_CS"/>
</dbReference>
<dbReference type="GO" id="GO:0005886">
    <property type="term" value="C:plasma membrane"/>
    <property type="evidence" value="ECO:0007669"/>
    <property type="project" value="UniProtKB-SubCell"/>
</dbReference>
<keyword evidence="3" id="KW-0813">Transport</keyword>
<reference evidence="13 14" key="1">
    <citation type="submission" date="2020-04" db="EMBL/GenBank/DDBJ databases">
        <authorList>
            <person name="De Canck E."/>
        </authorList>
    </citation>
    <scope>NUCLEOTIDE SEQUENCE [LARGE SCALE GENOMIC DNA]</scope>
    <source>
        <strain evidence="13 14">LMG 24238</strain>
    </source>
</reference>
<dbReference type="InterPro" id="IPR051535">
    <property type="entry name" value="Siderophore_ABC-ATPase"/>
</dbReference>
<organism evidence="13 14">
    <name type="scientific">Paraburkholderia sediminicola</name>
    <dbReference type="NCBI Taxonomy" id="458836"/>
    <lineage>
        <taxon>Bacteria</taxon>
        <taxon>Pseudomonadati</taxon>
        <taxon>Pseudomonadota</taxon>
        <taxon>Betaproteobacteria</taxon>
        <taxon>Burkholderiales</taxon>
        <taxon>Burkholderiaceae</taxon>
        <taxon>Paraburkholderia</taxon>
    </lineage>
</organism>
<evidence type="ECO:0000313" key="14">
    <source>
        <dbReference type="Proteomes" id="UP000494255"/>
    </source>
</evidence>
<dbReference type="PROSITE" id="PS50893">
    <property type="entry name" value="ABC_TRANSPORTER_2"/>
    <property type="match status" value="1"/>
</dbReference>
<keyword evidence="14" id="KW-1185">Reference proteome</keyword>
<keyword evidence="8 13" id="KW-0067">ATP-binding</keyword>
<dbReference type="FunFam" id="3.40.50.300:FF:000134">
    <property type="entry name" value="Iron-enterobactin ABC transporter ATP-binding protein"/>
    <property type="match status" value="1"/>
</dbReference>
<evidence type="ECO:0000256" key="2">
    <source>
        <dbReference type="ARBA" id="ARBA00005417"/>
    </source>
</evidence>
<dbReference type="GO" id="GO:0005524">
    <property type="term" value="F:ATP binding"/>
    <property type="evidence" value="ECO:0007669"/>
    <property type="project" value="UniProtKB-KW"/>
</dbReference>
<dbReference type="SUPFAM" id="SSF52540">
    <property type="entry name" value="P-loop containing nucleoside triphosphate hydrolases"/>
    <property type="match status" value="1"/>
</dbReference>
<evidence type="ECO:0000313" key="13">
    <source>
        <dbReference type="EMBL" id="CAB3727887.1"/>
    </source>
</evidence>
<feature type="domain" description="ABC transporter" evidence="12">
    <location>
        <begin position="50"/>
        <end position="286"/>
    </location>
</feature>
<dbReference type="EMBL" id="CADIKC010000008">
    <property type="protein sequence ID" value="CAB3727887.1"/>
    <property type="molecule type" value="Genomic_DNA"/>
</dbReference>
<evidence type="ECO:0000256" key="1">
    <source>
        <dbReference type="ARBA" id="ARBA00004202"/>
    </source>
</evidence>
<keyword evidence="6" id="KW-0997">Cell inner membrane</keyword>
<dbReference type="Gene3D" id="3.40.50.300">
    <property type="entry name" value="P-loop containing nucleotide triphosphate hydrolases"/>
    <property type="match status" value="1"/>
</dbReference>
<evidence type="ECO:0000256" key="5">
    <source>
        <dbReference type="ARBA" id="ARBA00022496"/>
    </source>
</evidence>
<proteinExistence type="inferred from homology"/>